<accession>A0A367EQ84</accession>
<dbReference type="Pfam" id="PF06723">
    <property type="entry name" value="MreB_Mbl"/>
    <property type="match status" value="2"/>
</dbReference>
<dbReference type="OrthoDB" id="4323471at2"/>
<reference evidence="5 6" key="1">
    <citation type="submission" date="2018-06" db="EMBL/GenBank/DDBJ databases">
        <title>Streptomyces reniochalinae sp. nov. and Streptomyces diacarnus sp. nov. from marine sponges.</title>
        <authorList>
            <person name="Li L."/>
        </authorList>
    </citation>
    <scope>NUCLEOTIDE SEQUENCE [LARGE SCALE GENOMIC DNA]</scope>
    <source>
        <strain evidence="5 6">LHW50302</strain>
    </source>
</reference>
<dbReference type="RefSeq" id="WP_114015131.1">
    <property type="nucleotide sequence ID" value="NZ_QOIM01000028.1"/>
</dbReference>
<dbReference type="PANTHER" id="PTHR42749:SF1">
    <property type="entry name" value="CELL SHAPE-DETERMINING PROTEIN MREB"/>
    <property type="match status" value="1"/>
</dbReference>
<gene>
    <name evidence="5" type="ORF">DQ392_09625</name>
</gene>
<evidence type="ECO:0000313" key="6">
    <source>
        <dbReference type="Proteomes" id="UP000253507"/>
    </source>
</evidence>
<keyword evidence="4" id="KW-0067">ATP-binding</keyword>
<keyword evidence="6" id="KW-1185">Reference proteome</keyword>
<evidence type="ECO:0000256" key="1">
    <source>
        <dbReference type="ARBA" id="ARBA00004496"/>
    </source>
</evidence>
<keyword evidence="2" id="KW-0963">Cytoplasm</keyword>
<dbReference type="PANTHER" id="PTHR42749">
    <property type="entry name" value="CELL SHAPE-DETERMINING PROTEIN MREB"/>
    <property type="match status" value="1"/>
</dbReference>
<protein>
    <recommendedName>
        <fullName evidence="7">Rod shape-determining protein</fullName>
    </recommendedName>
</protein>
<sequence>MTASHRVPATGPGSVWPLCLRCSGVALDLGSARTRALVAGRQRVLDVPTVTFPGASAVRPIQRGTIVDTAGTARLLDRMLSRRLPRFGRPLVVLTAPVLGGVAYRADARTAVEVLRPRTVLTIPTARAVALAAGADLARPLLVVDIGAHLTEAVLLAQGAVFDARRAALGTGDLDGATTATQLIDAVVTMVGAMREQDGTSHTSDALRRGVVLAGGGALSPGITPRLAEGLGVRVTAVPAPHTAAVRGAATLLRSARNHPSLRGTAPPAAPTN</sequence>
<comment type="subcellular location">
    <subcellularLocation>
        <location evidence="1">Cytoplasm</location>
    </subcellularLocation>
</comment>
<dbReference type="InterPro" id="IPR056546">
    <property type="entry name" value="MreB_MamK-like"/>
</dbReference>
<proteinExistence type="predicted"/>
<dbReference type="Gene3D" id="3.30.420.40">
    <property type="match status" value="1"/>
</dbReference>
<evidence type="ECO:0000256" key="3">
    <source>
        <dbReference type="ARBA" id="ARBA00022741"/>
    </source>
</evidence>
<dbReference type="AlphaFoldDB" id="A0A367EQ84"/>
<organism evidence="5 6">
    <name type="scientific">Streptomyces reniochalinae</name>
    <dbReference type="NCBI Taxonomy" id="2250578"/>
    <lineage>
        <taxon>Bacteria</taxon>
        <taxon>Bacillati</taxon>
        <taxon>Actinomycetota</taxon>
        <taxon>Actinomycetes</taxon>
        <taxon>Kitasatosporales</taxon>
        <taxon>Streptomycetaceae</taxon>
        <taxon>Streptomyces</taxon>
    </lineage>
</organism>
<name>A0A367EQ84_9ACTN</name>
<evidence type="ECO:0008006" key="7">
    <source>
        <dbReference type="Google" id="ProtNLM"/>
    </source>
</evidence>
<dbReference type="EMBL" id="QOIM01000028">
    <property type="protein sequence ID" value="RCG20254.1"/>
    <property type="molecule type" value="Genomic_DNA"/>
</dbReference>
<keyword evidence="3" id="KW-0547">Nucleotide-binding</keyword>
<dbReference type="SUPFAM" id="SSF53067">
    <property type="entry name" value="Actin-like ATPase domain"/>
    <property type="match status" value="1"/>
</dbReference>
<dbReference type="Proteomes" id="UP000253507">
    <property type="component" value="Unassembled WGS sequence"/>
</dbReference>
<dbReference type="GO" id="GO:0005737">
    <property type="term" value="C:cytoplasm"/>
    <property type="evidence" value="ECO:0007669"/>
    <property type="project" value="UniProtKB-SubCell"/>
</dbReference>
<dbReference type="InterPro" id="IPR043129">
    <property type="entry name" value="ATPase_NBD"/>
</dbReference>
<dbReference type="GO" id="GO:0005524">
    <property type="term" value="F:ATP binding"/>
    <property type="evidence" value="ECO:0007669"/>
    <property type="project" value="UniProtKB-KW"/>
</dbReference>
<evidence type="ECO:0000256" key="2">
    <source>
        <dbReference type="ARBA" id="ARBA00022490"/>
    </source>
</evidence>
<evidence type="ECO:0000313" key="5">
    <source>
        <dbReference type="EMBL" id="RCG20254.1"/>
    </source>
</evidence>
<evidence type="ECO:0000256" key="4">
    <source>
        <dbReference type="ARBA" id="ARBA00022840"/>
    </source>
</evidence>
<comment type="caution">
    <text evidence="5">The sequence shown here is derived from an EMBL/GenBank/DDBJ whole genome shotgun (WGS) entry which is preliminary data.</text>
</comment>